<evidence type="ECO:0000313" key="3">
    <source>
        <dbReference type="Proteomes" id="UP000826195"/>
    </source>
</evidence>
<gene>
    <name evidence="2" type="ORF">KQX54_003635</name>
</gene>
<dbReference type="AlphaFoldDB" id="A0AAV7IBH4"/>
<proteinExistence type="predicted"/>
<accession>A0AAV7IBH4</accession>
<sequence>MKLLVQQIGSVPNNLRFSISDVSYRDGIKLVLMDCQINCLGSYEANDRINRNIAHELMQQLLSCERQFKNGLMTFVVDPSLADTVICSDRERPFSPITASTPLVPPDRVPDVNVHSKTDSMGNIASDIGKNMTEQQKRVAADWNPSFGRNTKEPKLEDSERRWGTSECEEGKVIEVITLDSGLSDSNY</sequence>
<feature type="compositionally biased region" description="Basic and acidic residues" evidence="1">
    <location>
        <begin position="150"/>
        <end position="165"/>
    </location>
</feature>
<reference evidence="2 3" key="1">
    <citation type="journal article" date="2021" name="J. Hered.">
        <title>A chromosome-level genome assembly of the parasitoid wasp, Cotesia glomerata (Hymenoptera: Braconidae).</title>
        <authorList>
            <person name="Pinto B.J."/>
            <person name="Weis J.J."/>
            <person name="Gamble T."/>
            <person name="Ode P.J."/>
            <person name="Paul R."/>
            <person name="Zaspel J.M."/>
        </authorList>
    </citation>
    <scope>NUCLEOTIDE SEQUENCE [LARGE SCALE GENOMIC DNA]</scope>
    <source>
        <strain evidence="2">CgM1</strain>
    </source>
</reference>
<name>A0AAV7IBH4_COTGL</name>
<keyword evidence="3" id="KW-1185">Reference proteome</keyword>
<protein>
    <submittedName>
        <fullName evidence="2">Uncharacterized protein</fullName>
    </submittedName>
</protein>
<evidence type="ECO:0000256" key="1">
    <source>
        <dbReference type="SAM" id="MobiDB-lite"/>
    </source>
</evidence>
<comment type="caution">
    <text evidence="2">The sequence shown here is derived from an EMBL/GenBank/DDBJ whole genome shotgun (WGS) entry which is preliminary data.</text>
</comment>
<dbReference type="Proteomes" id="UP000826195">
    <property type="component" value="Unassembled WGS sequence"/>
</dbReference>
<evidence type="ECO:0000313" key="2">
    <source>
        <dbReference type="EMBL" id="KAH0557309.1"/>
    </source>
</evidence>
<organism evidence="2 3">
    <name type="scientific">Cotesia glomerata</name>
    <name type="common">Lepidopteran parasitic wasp</name>
    <name type="synonym">Apanteles glomeratus</name>
    <dbReference type="NCBI Taxonomy" id="32391"/>
    <lineage>
        <taxon>Eukaryota</taxon>
        <taxon>Metazoa</taxon>
        <taxon>Ecdysozoa</taxon>
        <taxon>Arthropoda</taxon>
        <taxon>Hexapoda</taxon>
        <taxon>Insecta</taxon>
        <taxon>Pterygota</taxon>
        <taxon>Neoptera</taxon>
        <taxon>Endopterygota</taxon>
        <taxon>Hymenoptera</taxon>
        <taxon>Apocrita</taxon>
        <taxon>Ichneumonoidea</taxon>
        <taxon>Braconidae</taxon>
        <taxon>Microgastrinae</taxon>
        <taxon>Cotesia</taxon>
    </lineage>
</organism>
<feature type="region of interest" description="Disordered" evidence="1">
    <location>
        <begin position="144"/>
        <end position="165"/>
    </location>
</feature>
<dbReference type="EMBL" id="JAHXZJ010000747">
    <property type="protein sequence ID" value="KAH0557309.1"/>
    <property type="molecule type" value="Genomic_DNA"/>
</dbReference>